<feature type="domain" description="DUF8175" evidence="3">
    <location>
        <begin position="103"/>
        <end position="257"/>
    </location>
</feature>
<evidence type="ECO:0000313" key="5">
    <source>
        <dbReference type="Proteomes" id="UP001552521"/>
    </source>
</evidence>
<keyword evidence="2" id="KW-0812">Transmembrane</keyword>
<evidence type="ECO:0000256" key="1">
    <source>
        <dbReference type="SAM" id="MobiDB-lite"/>
    </source>
</evidence>
<evidence type="ECO:0000259" key="3">
    <source>
        <dbReference type="Pfam" id="PF26526"/>
    </source>
</evidence>
<dbReference type="Proteomes" id="UP001552521">
    <property type="component" value="Unassembled WGS sequence"/>
</dbReference>
<name>A0ABV3I4I4_9ACTN</name>
<organism evidence="4 5">
    <name type="scientific">Streptomyces kurssanovii</name>
    <dbReference type="NCBI Taxonomy" id="67312"/>
    <lineage>
        <taxon>Bacteria</taxon>
        <taxon>Bacillati</taxon>
        <taxon>Actinomycetota</taxon>
        <taxon>Actinomycetes</taxon>
        <taxon>Kitasatosporales</taxon>
        <taxon>Streptomycetaceae</taxon>
        <taxon>Streptomyces</taxon>
    </lineage>
</organism>
<dbReference type="Pfam" id="PF26526">
    <property type="entry name" value="DUF8175"/>
    <property type="match status" value="1"/>
</dbReference>
<proteinExistence type="predicted"/>
<dbReference type="InterPro" id="IPR058488">
    <property type="entry name" value="DUF8175"/>
</dbReference>
<dbReference type="RefSeq" id="WP_364601531.1">
    <property type="nucleotide sequence ID" value="NZ_JBFAQK010000098.1"/>
</dbReference>
<dbReference type="EMBL" id="JBFAQK010000098">
    <property type="protein sequence ID" value="MEV4685756.1"/>
    <property type="molecule type" value="Genomic_DNA"/>
</dbReference>
<feature type="region of interest" description="Disordered" evidence="1">
    <location>
        <begin position="74"/>
        <end position="112"/>
    </location>
</feature>
<protein>
    <recommendedName>
        <fullName evidence="3">DUF8175 domain-containing protein</fullName>
    </recommendedName>
</protein>
<evidence type="ECO:0000256" key="2">
    <source>
        <dbReference type="SAM" id="Phobius"/>
    </source>
</evidence>
<accession>A0ABV3I4I4</accession>
<evidence type="ECO:0000313" key="4">
    <source>
        <dbReference type="EMBL" id="MEV4685756.1"/>
    </source>
</evidence>
<feature type="region of interest" description="Disordered" evidence="1">
    <location>
        <begin position="1"/>
        <end position="46"/>
    </location>
</feature>
<reference evidence="4 5" key="1">
    <citation type="submission" date="2024-06" db="EMBL/GenBank/DDBJ databases">
        <title>The Natural Products Discovery Center: Release of the First 8490 Sequenced Strains for Exploring Actinobacteria Biosynthetic Diversity.</title>
        <authorList>
            <person name="Kalkreuter E."/>
            <person name="Kautsar S.A."/>
            <person name="Yang D."/>
            <person name="Bader C.D."/>
            <person name="Teijaro C.N."/>
            <person name="Fluegel L."/>
            <person name="Davis C.M."/>
            <person name="Simpson J.R."/>
            <person name="Lauterbach L."/>
            <person name="Steele A.D."/>
            <person name="Gui C."/>
            <person name="Meng S."/>
            <person name="Li G."/>
            <person name="Viehrig K."/>
            <person name="Ye F."/>
            <person name="Su P."/>
            <person name="Kiefer A.F."/>
            <person name="Nichols A."/>
            <person name="Cepeda A.J."/>
            <person name="Yan W."/>
            <person name="Fan B."/>
            <person name="Jiang Y."/>
            <person name="Adhikari A."/>
            <person name="Zheng C.-J."/>
            <person name="Schuster L."/>
            <person name="Cowan T.M."/>
            <person name="Smanski M.J."/>
            <person name="Chevrette M.G."/>
            <person name="De Carvalho L.P.S."/>
            <person name="Shen B."/>
        </authorList>
    </citation>
    <scope>NUCLEOTIDE SEQUENCE [LARGE SCALE GENOMIC DNA]</scope>
    <source>
        <strain evidence="4 5">NPDC049344</strain>
    </source>
</reference>
<gene>
    <name evidence="4" type="ORF">AB0K36_33870</name>
</gene>
<feature type="transmembrane region" description="Helical" evidence="2">
    <location>
        <begin position="53"/>
        <end position="70"/>
    </location>
</feature>
<sequence>MSLGDDHGYGGEPGRTSDGFGGSGQTRTRLPGSADTDIYGGARRTGRNSSRSLITVVGVVVLLIAAIAFANQGGGADAPPEAGDKAPKAQPTAPSGVRPVKGNAGGIPTGYAQDEQGAQSAAANYAVALGSDGMFDKARRRAIVETVADASAVDKLTSGFDADYSAGFLAQIGLNADGSAPSGTTFVNRTMPAGTKVSSYSNDAADVDVWCMGLFGLTGEKSTKPVTSGWFTVSVKLKWNGSDWKVLETSQKTGPTPVTGDNAVSGSDEIAGAVNEFGGFTYAR</sequence>
<keyword evidence="5" id="KW-1185">Reference proteome</keyword>
<keyword evidence="2" id="KW-1133">Transmembrane helix</keyword>
<keyword evidence="2" id="KW-0472">Membrane</keyword>
<comment type="caution">
    <text evidence="4">The sequence shown here is derived from an EMBL/GenBank/DDBJ whole genome shotgun (WGS) entry which is preliminary data.</text>
</comment>